<protein>
    <submittedName>
        <fullName evidence="2">Uncharacterized protein</fullName>
    </submittedName>
</protein>
<evidence type="ECO:0000256" key="1">
    <source>
        <dbReference type="SAM" id="MobiDB-lite"/>
    </source>
</evidence>
<sequence>MEWRSARSSTARAPPDGARVADGTCAPSPRKEENPSPPRPWYPGGGGGGSANPIA</sequence>
<organism evidence="2">
    <name type="scientific">Panicum hallii</name>
    <dbReference type="NCBI Taxonomy" id="206008"/>
    <lineage>
        <taxon>Eukaryota</taxon>
        <taxon>Viridiplantae</taxon>
        <taxon>Streptophyta</taxon>
        <taxon>Embryophyta</taxon>
        <taxon>Tracheophyta</taxon>
        <taxon>Spermatophyta</taxon>
        <taxon>Magnoliopsida</taxon>
        <taxon>Liliopsida</taxon>
        <taxon>Poales</taxon>
        <taxon>Poaceae</taxon>
        <taxon>PACMAD clade</taxon>
        <taxon>Panicoideae</taxon>
        <taxon>Panicodae</taxon>
        <taxon>Paniceae</taxon>
        <taxon>Panicinae</taxon>
        <taxon>Panicum</taxon>
        <taxon>Panicum sect. Panicum</taxon>
    </lineage>
</organism>
<dbReference type="AlphaFoldDB" id="A0A2T8KR28"/>
<reference evidence="2" key="1">
    <citation type="submission" date="2018-04" db="EMBL/GenBank/DDBJ databases">
        <title>WGS assembly of Panicum hallii.</title>
        <authorList>
            <person name="Lovell J."/>
            <person name="Jenkins J."/>
            <person name="Lowry D."/>
            <person name="Mamidi S."/>
            <person name="Sreedasyam A."/>
            <person name="Weng X."/>
            <person name="Barry K."/>
            <person name="Bonette J."/>
            <person name="Campitelli B."/>
            <person name="Daum C."/>
            <person name="Gordon S."/>
            <person name="Gould B."/>
            <person name="Lipzen A."/>
            <person name="Macqueen A."/>
            <person name="Palacio-Mejia J."/>
            <person name="Plott C."/>
            <person name="Shakirov E."/>
            <person name="Shu S."/>
            <person name="Yoshinaga Y."/>
            <person name="Zane M."/>
            <person name="Rokhsar D."/>
            <person name="Grimwood J."/>
            <person name="Schmutz J."/>
            <person name="Juenger T."/>
        </authorList>
    </citation>
    <scope>NUCLEOTIDE SEQUENCE [LARGE SCALE GENOMIC DNA]</scope>
    <source>
        <strain evidence="2">FIL2</strain>
    </source>
</reference>
<dbReference type="EMBL" id="CM008047">
    <property type="protein sequence ID" value="PVH64572.1"/>
    <property type="molecule type" value="Genomic_DNA"/>
</dbReference>
<feature type="compositionally biased region" description="Polar residues" evidence="1">
    <location>
        <begin position="1"/>
        <end position="11"/>
    </location>
</feature>
<evidence type="ECO:0000313" key="2">
    <source>
        <dbReference type="EMBL" id="PVH64572.1"/>
    </source>
</evidence>
<feature type="region of interest" description="Disordered" evidence="1">
    <location>
        <begin position="1"/>
        <end position="55"/>
    </location>
</feature>
<dbReference type="Gramene" id="PVH64572">
    <property type="protein sequence ID" value="PVH64572"/>
    <property type="gene ID" value="PAHAL_2G304900"/>
</dbReference>
<accession>A0A2T8KR28</accession>
<proteinExistence type="predicted"/>
<feature type="compositionally biased region" description="Gly residues" evidence="1">
    <location>
        <begin position="43"/>
        <end position="55"/>
    </location>
</feature>
<dbReference type="Proteomes" id="UP000243499">
    <property type="component" value="Chromosome 2"/>
</dbReference>
<gene>
    <name evidence="2" type="ORF">PAHAL_2G304900</name>
</gene>
<name>A0A2T8KR28_9POAL</name>